<organism evidence="1 2">
    <name type="scientific">Jingyaoa shaoxingensis</name>
    <dbReference type="NCBI Taxonomy" id="2763671"/>
    <lineage>
        <taxon>Bacteria</taxon>
        <taxon>Bacillati</taxon>
        <taxon>Bacillota</taxon>
        <taxon>Clostridia</taxon>
        <taxon>Lachnospirales</taxon>
        <taxon>Lachnospiraceae</taxon>
        <taxon>Jingyaoa</taxon>
    </lineage>
</organism>
<protein>
    <recommendedName>
        <fullName evidence="3">SIR2-like domain-containing protein</fullName>
    </recommendedName>
</protein>
<accession>A0ABR7NE64</accession>
<sequence>MLPELAVGELTDLVVSAAGRVINKTNSVHSWKQLFVNSGKFFCEYEKNADQIFDDLSVALSSQNMAKLAAELDSENGYEIKGKLFNYILSLLHQYEVPEDVALSYASGITNEIINGISVIAPEKYDRYFLNDWREEDKSYLQSLSVKIEKINTALTTFNERKINVYSANDFDIELKRKTINPRIGIDFFEIDDDRFKTAFSEKIHDNKICVRGRFVEETIYCILNELWRMREPRAVFVVQSEEDWGHLRSIEQEGNIYIPNFVADEIVPIDNNTNIFIYTDNIPAFSNEIIELRPRTYETISKCLIRAGMEINKANALVAETHGLYVAMKKKLFNGQLLKMPLWISGLDNKIKKTCLLLGQWTECEGDIAVVENLSGMKYEEFVDKLMPYTKGEDPFIHGI</sequence>
<dbReference type="RefSeq" id="WP_249310113.1">
    <property type="nucleotide sequence ID" value="NZ_JACRSZ010000030.1"/>
</dbReference>
<comment type="caution">
    <text evidence="1">The sequence shown here is derived from an EMBL/GenBank/DDBJ whole genome shotgun (WGS) entry which is preliminary data.</text>
</comment>
<dbReference type="EMBL" id="JACRSZ010000030">
    <property type="protein sequence ID" value="MBC8574665.1"/>
    <property type="molecule type" value="Genomic_DNA"/>
</dbReference>
<gene>
    <name evidence="1" type="ORF">H8716_16650</name>
</gene>
<reference evidence="1 2" key="1">
    <citation type="submission" date="2020-08" db="EMBL/GenBank/DDBJ databases">
        <title>Genome public.</title>
        <authorList>
            <person name="Liu C."/>
            <person name="Sun Q."/>
        </authorList>
    </citation>
    <scope>NUCLEOTIDE SEQUENCE [LARGE SCALE GENOMIC DNA]</scope>
    <source>
        <strain evidence="1 2">NSJ-46</strain>
    </source>
</reference>
<evidence type="ECO:0000313" key="1">
    <source>
        <dbReference type="EMBL" id="MBC8574665.1"/>
    </source>
</evidence>
<name>A0ABR7NE64_9FIRM</name>
<evidence type="ECO:0000313" key="2">
    <source>
        <dbReference type="Proteomes" id="UP000657421"/>
    </source>
</evidence>
<evidence type="ECO:0008006" key="3">
    <source>
        <dbReference type="Google" id="ProtNLM"/>
    </source>
</evidence>
<keyword evidence="2" id="KW-1185">Reference proteome</keyword>
<dbReference type="Proteomes" id="UP000657421">
    <property type="component" value="Unassembled WGS sequence"/>
</dbReference>
<proteinExistence type="predicted"/>